<sequence>MTQEKKNNYSFFYRNGLTIFFILIFLITLFAQALTGWHVHNEELLEVKVEVISFTTYLKSGHFISATFENFESEFLQMAMYVIATIKLRQIGSAESKSLEGDEEVDREPKITKNAPWPVRKGGFILKVYQNSLSICFIILFLSSWWLHFYGSWQDYNVEQRFKNLKPPSMMDYLTEPNFWFETFQNWQSEFLSVASIVFFTIYLRQKGSPESKPVDAPHMETGK</sequence>
<keyword evidence="1" id="KW-1133">Transmembrane helix</keyword>
<keyword evidence="3" id="KW-1185">Reference proteome</keyword>
<evidence type="ECO:0008006" key="4">
    <source>
        <dbReference type="Google" id="ProtNLM"/>
    </source>
</evidence>
<proteinExistence type="predicted"/>
<dbReference type="EMBL" id="JAPWGM010000002">
    <property type="protein sequence ID" value="MCZ4244019.1"/>
    <property type="molecule type" value="Genomic_DNA"/>
</dbReference>
<feature type="transmembrane region" description="Helical" evidence="1">
    <location>
        <begin position="128"/>
        <end position="147"/>
    </location>
</feature>
<keyword evidence="1" id="KW-0472">Membrane</keyword>
<accession>A0ABT4LB44</accession>
<dbReference type="RefSeq" id="WP_269427084.1">
    <property type="nucleotide sequence ID" value="NZ_JAPWGM010000002.1"/>
</dbReference>
<feature type="transmembrane region" description="Helical" evidence="1">
    <location>
        <begin position="12"/>
        <end position="31"/>
    </location>
</feature>
<dbReference type="Pfam" id="PF20554">
    <property type="entry name" value="DUF6766"/>
    <property type="match status" value="1"/>
</dbReference>
<comment type="caution">
    <text evidence="2">The sequence shown here is derived from an EMBL/GenBank/DDBJ whole genome shotgun (WGS) entry which is preliminary data.</text>
</comment>
<dbReference type="InterPro" id="IPR046657">
    <property type="entry name" value="DUF6766"/>
</dbReference>
<keyword evidence="1" id="KW-0812">Transmembrane</keyword>
<evidence type="ECO:0000313" key="3">
    <source>
        <dbReference type="Proteomes" id="UP001144347"/>
    </source>
</evidence>
<evidence type="ECO:0000313" key="2">
    <source>
        <dbReference type="EMBL" id="MCZ4244019.1"/>
    </source>
</evidence>
<gene>
    <name evidence="2" type="ORF">O0955_08375</name>
</gene>
<organism evidence="2 3">
    <name type="scientific">Pedobacter punctiformis</name>
    <dbReference type="NCBI Taxonomy" id="3004097"/>
    <lineage>
        <taxon>Bacteria</taxon>
        <taxon>Pseudomonadati</taxon>
        <taxon>Bacteroidota</taxon>
        <taxon>Sphingobacteriia</taxon>
        <taxon>Sphingobacteriales</taxon>
        <taxon>Sphingobacteriaceae</taxon>
        <taxon>Pedobacter</taxon>
    </lineage>
</organism>
<protein>
    <recommendedName>
        <fullName evidence="4">DUF2975 domain-containing protein</fullName>
    </recommendedName>
</protein>
<name>A0ABT4LB44_9SPHI</name>
<evidence type="ECO:0000256" key="1">
    <source>
        <dbReference type="SAM" id="Phobius"/>
    </source>
</evidence>
<dbReference type="Proteomes" id="UP001144347">
    <property type="component" value="Unassembled WGS sequence"/>
</dbReference>
<reference evidence="2" key="1">
    <citation type="submission" date="2022-12" db="EMBL/GenBank/DDBJ databases">
        <title>Genome sequence of HCMS5-2.</title>
        <authorList>
            <person name="Woo H."/>
        </authorList>
    </citation>
    <scope>NUCLEOTIDE SEQUENCE</scope>
    <source>
        <strain evidence="2">HCMS5-2</strain>
    </source>
</reference>